<evidence type="ECO:0000256" key="5">
    <source>
        <dbReference type="RuleBase" id="RU004168"/>
    </source>
</evidence>
<evidence type="ECO:0000256" key="4">
    <source>
        <dbReference type="PROSITE-ProRule" id="PRU00520"/>
    </source>
</evidence>
<keyword evidence="8" id="KW-1185">Reference proteome</keyword>
<dbReference type="PANTHER" id="PTHR47268:SF4">
    <property type="entry name" value="ACYLPHOSPHATASE"/>
    <property type="match status" value="1"/>
</dbReference>
<dbReference type="EC" id="3.6.1.7" evidence="2 4"/>
<name>A0ABZ3HDR9_9BACT</name>
<protein>
    <recommendedName>
        <fullName evidence="2 4">acylphosphatase</fullName>
        <ecNumber evidence="2 4">3.6.1.7</ecNumber>
    </recommendedName>
</protein>
<organism evidence="7 8">
    <name type="scientific">Sulfurimonas diazotrophicus</name>
    <dbReference type="NCBI Taxonomy" id="3131939"/>
    <lineage>
        <taxon>Bacteria</taxon>
        <taxon>Pseudomonadati</taxon>
        <taxon>Campylobacterota</taxon>
        <taxon>Epsilonproteobacteria</taxon>
        <taxon>Campylobacterales</taxon>
        <taxon>Sulfurimonadaceae</taxon>
        <taxon>Sulfurimonas</taxon>
    </lineage>
</organism>
<proteinExistence type="inferred from homology"/>
<keyword evidence="4" id="KW-0378">Hydrolase</keyword>
<evidence type="ECO:0000313" key="8">
    <source>
        <dbReference type="Proteomes" id="UP001447842"/>
    </source>
</evidence>
<gene>
    <name evidence="7" type="ORF">WCY31_04180</name>
</gene>
<feature type="active site" evidence="4">
    <location>
        <position position="18"/>
    </location>
</feature>
<dbReference type="Proteomes" id="UP001447842">
    <property type="component" value="Chromosome"/>
</dbReference>
<evidence type="ECO:0000259" key="6">
    <source>
        <dbReference type="PROSITE" id="PS51160"/>
    </source>
</evidence>
<evidence type="ECO:0000256" key="1">
    <source>
        <dbReference type="ARBA" id="ARBA00005614"/>
    </source>
</evidence>
<dbReference type="Pfam" id="PF00708">
    <property type="entry name" value="Acylphosphatase"/>
    <property type="match status" value="1"/>
</dbReference>
<dbReference type="SUPFAM" id="SSF54975">
    <property type="entry name" value="Acylphosphatase/BLUF domain-like"/>
    <property type="match status" value="1"/>
</dbReference>
<comment type="catalytic activity">
    <reaction evidence="3 4">
        <text>an acyl phosphate + H2O = a carboxylate + phosphate + H(+)</text>
        <dbReference type="Rhea" id="RHEA:14965"/>
        <dbReference type="ChEBI" id="CHEBI:15377"/>
        <dbReference type="ChEBI" id="CHEBI:15378"/>
        <dbReference type="ChEBI" id="CHEBI:29067"/>
        <dbReference type="ChEBI" id="CHEBI:43474"/>
        <dbReference type="ChEBI" id="CHEBI:59918"/>
        <dbReference type="EC" id="3.6.1.7"/>
    </reaction>
</comment>
<reference evidence="7 8" key="1">
    <citation type="submission" date="2024-03" db="EMBL/GenBank/DDBJ databases">
        <title>Sulfurimonas sp. HSL3-1.</title>
        <authorList>
            <person name="Wang S."/>
        </authorList>
    </citation>
    <scope>NUCLEOTIDE SEQUENCE [LARGE SCALE GENOMIC DNA]</scope>
    <source>
        <strain evidence="7 8">HSL3-1</strain>
    </source>
</reference>
<dbReference type="EMBL" id="CP147920">
    <property type="protein sequence ID" value="XAU15906.1"/>
    <property type="molecule type" value="Genomic_DNA"/>
</dbReference>
<evidence type="ECO:0000313" key="7">
    <source>
        <dbReference type="EMBL" id="XAU15906.1"/>
    </source>
</evidence>
<comment type="similarity">
    <text evidence="1 5">Belongs to the acylphosphatase family.</text>
</comment>
<sequence>MQSRLYAIRGRVQGVWYRATIQQLAQAAGVSGYIRNCSDGSVEAAVSCPNDDCFDQFERLLWEGSPLSVVDNVSYDIIEGVFEGGFEQR</sequence>
<feature type="active site" evidence="4">
    <location>
        <position position="36"/>
    </location>
</feature>
<accession>A0ABZ3HDR9</accession>
<dbReference type="Gene3D" id="3.30.70.100">
    <property type="match status" value="1"/>
</dbReference>
<evidence type="ECO:0000256" key="3">
    <source>
        <dbReference type="ARBA" id="ARBA00047645"/>
    </source>
</evidence>
<feature type="domain" description="Acylphosphatase-like" evidence="6">
    <location>
        <begin position="3"/>
        <end position="89"/>
    </location>
</feature>
<dbReference type="RefSeq" id="WP_345973275.1">
    <property type="nucleotide sequence ID" value="NZ_CP147920.1"/>
</dbReference>
<dbReference type="InterPro" id="IPR001792">
    <property type="entry name" value="Acylphosphatase-like_dom"/>
</dbReference>
<dbReference type="PROSITE" id="PS51160">
    <property type="entry name" value="ACYLPHOSPHATASE_3"/>
    <property type="match status" value="1"/>
</dbReference>
<dbReference type="PRINTS" id="PR00112">
    <property type="entry name" value="ACYLPHPHTASE"/>
</dbReference>
<dbReference type="PANTHER" id="PTHR47268">
    <property type="entry name" value="ACYLPHOSPHATASE"/>
    <property type="match status" value="1"/>
</dbReference>
<evidence type="ECO:0000256" key="2">
    <source>
        <dbReference type="ARBA" id="ARBA00012150"/>
    </source>
</evidence>
<dbReference type="InterPro" id="IPR020456">
    <property type="entry name" value="Acylphosphatase"/>
</dbReference>
<dbReference type="InterPro" id="IPR036046">
    <property type="entry name" value="Acylphosphatase-like_dom_sf"/>
</dbReference>